<dbReference type="Pfam" id="PF01593">
    <property type="entry name" value="Amino_oxidase"/>
    <property type="match status" value="1"/>
</dbReference>
<dbReference type="Gene3D" id="3.50.50.60">
    <property type="entry name" value="FAD/NAD(P)-binding domain"/>
    <property type="match status" value="1"/>
</dbReference>
<comment type="caution">
    <text evidence="3">The sequence shown here is derived from an EMBL/GenBank/DDBJ whole genome shotgun (WGS) entry which is preliminary data.</text>
</comment>
<evidence type="ECO:0000313" key="3">
    <source>
        <dbReference type="EMBL" id="MCC0179860.1"/>
    </source>
</evidence>
<feature type="transmembrane region" description="Helical" evidence="1">
    <location>
        <begin position="12"/>
        <end position="34"/>
    </location>
</feature>
<dbReference type="SUPFAM" id="SSF51905">
    <property type="entry name" value="FAD/NAD(P)-binding domain"/>
    <property type="match status" value="1"/>
</dbReference>
<evidence type="ECO:0000256" key="1">
    <source>
        <dbReference type="SAM" id="Phobius"/>
    </source>
</evidence>
<keyword evidence="1" id="KW-1133">Transmembrane helix</keyword>
<feature type="domain" description="Amine oxidase" evidence="2">
    <location>
        <begin position="123"/>
        <end position="300"/>
    </location>
</feature>
<protein>
    <submittedName>
        <fullName evidence="3">NAD(P)-binding protein</fullName>
    </submittedName>
</protein>
<dbReference type="Gene3D" id="3.90.660.10">
    <property type="match status" value="1"/>
</dbReference>
<dbReference type="PANTHER" id="PTHR16128:SF5">
    <property type="entry name" value="FAD_NAD(P)-BINDING OXIDOREDUCTASE FAMILY PROTEIN"/>
    <property type="match status" value="1"/>
</dbReference>
<name>A0A964FHC3_9CYAN</name>
<keyword evidence="4" id="KW-1185">Reference proteome</keyword>
<organism evidence="3 4">
    <name type="scientific">Waterburya agarophytonicola KI4</name>
    <dbReference type="NCBI Taxonomy" id="2874699"/>
    <lineage>
        <taxon>Bacteria</taxon>
        <taxon>Bacillati</taxon>
        <taxon>Cyanobacteriota</taxon>
        <taxon>Cyanophyceae</taxon>
        <taxon>Pleurocapsales</taxon>
        <taxon>Hyellaceae</taxon>
        <taxon>Waterburya</taxon>
        <taxon>Waterburya agarophytonicola</taxon>
    </lineage>
</organism>
<sequence>MSQKGDLLTQKITQNSSCIVIGGGISGLIAATLLQRQKMKVIVLDKGRGIGGRLATRRIKYSESVEGIFDYGTQYFSVKHLNFQTWVDDWLQQGIIKQWSEGFPQENRFICGELDGKPRYCGVNGTRGIAKYLGRDLDVRTSIKVTKLYYDRQWLVETEDKQKIRGDILVMTPPIPQSLALLDNSKITLPPDIRKSLEEVSYHPCIAVLALLAKPSKIPEPGGIAVEDESLIWLADNYQKGISPHGYGVTLQATPNFSETHWDNSDADIARTLFAAGSPWLNSDIIQYQVHRWRYSLPKTLYDRPCLAFFAASKVSSTKRSRYFSNSTINSASSAANAIASKIS</sequence>
<dbReference type="PANTHER" id="PTHR16128">
    <property type="entry name" value="FAD/NAD(P)-BINDING OXIDOREDUCTASE FAMILY PROTEIN"/>
    <property type="match status" value="1"/>
</dbReference>
<dbReference type="Pfam" id="PF13450">
    <property type="entry name" value="NAD_binding_8"/>
    <property type="match status" value="1"/>
</dbReference>
<dbReference type="InterPro" id="IPR002937">
    <property type="entry name" value="Amino_oxidase"/>
</dbReference>
<reference evidence="3" key="1">
    <citation type="journal article" date="2021" name="Antonie Van Leeuwenhoek">
        <title>Draft genome and description of Waterburya agarophytonicola gen. nov. sp. nov. (Pleurocapsales, Cyanobacteria): a seaweed symbiont.</title>
        <authorList>
            <person name="Bonthond G."/>
            <person name="Shalygin S."/>
            <person name="Bayer T."/>
            <person name="Weinberger F."/>
        </authorList>
    </citation>
    <scope>NUCLEOTIDE SEQUENCE</scope>
    <source>
        <strain evidence="3">KI4</strain>
    </source>
</reference>
<dbReference type="InterPro" id="IPR036188">
    <property type="entry name" value="FAD/NAD-bd_sf"/>
</dbReference>
<dbReference type="GO" id="GO:0016491">
    <property type="term" value="F:oxidoreductase activity"/>
    <property type="evidence" value="ECO:0007669"/>
    <property type="project" value="InterPro"/>
</dbReference>
<evidence type="ECO:0000313" key="4">
    <source>
        <dbReference type="Proteomes" id="UP000729733"/>
    </source>
</evidence>
<keyword evidence="1" id="KW-0812">Transmembrane</keyword>
<proteinExistence type="predicted"/>
<dbReference type="AlphaFoldDB" id="A0A964FHC3"/>
<accession>A0A964FHC3</accession>
<keyword evidence="1" id="KW-0472">Membrane</keyword>
<gene>
    <name evidence="3" type="ORF">I4641_23260</name>
</gene>
<dbReference type="EMBL" id="JADWDC010000125">
    <property type="protein sequence ID" value="MCC0179860.1"/>
    <property type="molecule type" value="Genomic_DNA"/>
</dbReference>
<dbReference type="RefSeq" id="WP_229642956.1">
    <property type="nucleotide sequence ID" value="NZ_JADWDC010000125.1"/>
</dbReference>
<evidence type="ECO:0000259" key="2">
    <source>
        <dbReference type="Pfam" id="PF01593"/>
    </source>
</evidence>
<dbReference type="Proteomes" id="UP000729733">
    <property type="component" value="Unassembled WGS sequence"/>
</dbReference>